<dbReference type="Proteomes" id="UP000494109">
    <property type="component" value="Unassembled WGS sequence"/>
</dbReference>
<evidence type="ECO:0000313" key="2">
    <source>
        <dbReference type="Proteomes" id="UP000494109"/>
    </source>
</evidence>
<organism evidence="1 2">
    <name type="scientific">Burkholderia contaminans</name>
    <dbReference type="NCBI Taxonomy" id="488447"/>
    <lineage>
        <taxon>Bacteria</taxon>
        <taxon>Pseudomonadati</taxon>
        <taxon>Pseudomonadota</taxon>
        <taxon>Betaproteobacteria</taxon>
        <taxon>Burkholderiales</taxon>
        <taxon>Burkholderiaceae</taxon>
        <taxon>Burkholderia</taxon>
        <taxon>Burkholderia cepacia complex</taxon>
    </lineage>
</organism>
<protein>
    <submittedName>
        <fullName evidence="1">Uncharacterized protein</fullName>
    </submittedName>
</protein>
<accession>A0A6P2XA55</accession>
<name>A0A6P2XA55_9BURK</name>
<dbReference type="AlphaFoldDB" id="A0A6P2XA55"/>
<evidence type="ECO:0000313" key="1">
    <source>
        <dbReference type="EMBL" id="VWD05099.1"/>
    </source>
</evidence>
<gene>
    <name evidence="1" type="ORF">BCO71033_02060</name>
</gene>
<dbReference type="EMBL" id="CABVQS010000007">
    <property type="protein sequence ID" value="VWD05099.1"/>
    <property type="molecule type" value="Genomic_DNA"/>
</dbReference>
<reference evidence="1 2" key="1">
    <citation type="submission" date="2019-09" db="EMBL/GenBank/DDBJ databases">
        <authorList>
            <person name="Depoorter E."/>
        </authorList>
    </citation>
    <scope>NUCLEOTIDE SEQUENCE [LARGE SCALE GENOMIC DNA]</scope>
    <source>
        <strain evidence="1">R-71033</strain>
    </source>
</reference>
<proteinExistence type="predicted"/>
<sequence>MATRPVAITALPTRYEPLTNTFGDRAKMTFVAAPHDLDIAKRLLASAESARQGKLLFVSADSGSGKSTFVHSLEIFLSDKIQTVIRLPAPHELEVGEIPAFLAKLPKKAKFTVVNFDGREAPYFNEPEYQTFLGALNGVLRNRPDLVILWPVTDEDFAAKLISLLKKVGGSSAFGLTPIFKLAGPTKDQFHVVLEKILQIANWRLDDAAISSVEVESLIHDSGSIGAFLDSLQHLIAQRFDVGALGVAFPTLAIVISSGDARIRETCRSLRRADSYYIEASRLLMYTKRSNVAEWWQNRSTDLKSALPHVIALFNAQLASMSASSVVHSILQHGSFGLQAAASSIRSDKGNAKRVMMSSELFKFIQGEAVDNREYGSSVGTETYDAFARIQSLSETDHRSINESILQLAQDTGASLSNLKYEHSLISGLQSDATFDSPAGTIALEFHHKSTTESTNNKIAIYVLEKLKEYAINFGLAER</sequence>